<feature type="non-terminal residue" evidence="2">
    <location>
        <position position="1"/>
    </location>
</feature>
<organism evidence="2 3">
    <name type="scientific">Phakopsora pachyrhizi</name>
    <name type="common">Asian soybean rust disease fungus</name>
    <dbReference type="NCBI Taxonomy" id="170000"/>
    <lineage>
        <taxon>Eukaryota</taxon>
        <taxon>Fungi</taxon>
        <taxon>Dikarya</taxon>
        <taxon>Basidiomycota</taxon>
        <taxon>Pucciniomycotina</taxon>
        <taxon>Pucciniomycetes</taxon>
        <taxon>Pucciniales</taxon>
        <taxon>Phakopsoraceae</taxon>
        <taxon>Phakopsora</taxon>
    </lineage>
</organism>
<accession>A0AAV0BIT3</accession>
<name>A0AAV0BIT3_PHAPC</name>
<feature type="region of interest" description="Disordered" evidence="1">
    <location>
        <begin position="290"/>
        <end position="328"/>
    </location>
</feature>
<protein>
    <submittedName>
        <fullName evidence="2">Expressed protein</fullName>
    </submittedName>
</protein>
<gene>
    <name evidence="2" type="ORF">PPACK8108_LOCUS21104</name>
</gene>
<evidence type="ECO:0000313" key="3">
    <source>
        <dbReference type="Proteomes" id="UP001153365"/>
    </source>
</evidence>
<sequence length="761" mass="88138">SFSLSTSPWLHVEETSGFGLDFDWYNFEDKHFKSFNAQGFQKDYNFAQNNDLKDSEIPQKNQYAPPLEAFQSSHHSNPTVEFKRVEANQFSPKNKKLRVSGPSVVLFPTPKSQPFPELSVDKKERISTVMRDISKTDMGTSSPEPREQLNTMATELLVVENSSMGEESSNRFPSGWNFEWEDAIYQKNIFDNAYSKPFSKTELLLSNVKSKNHDSAANMIHHKSNHGTPLSPSLNTFLPPAPLEIEKISKLNWPKYNSPLPNHLTSMYQNSLKHGIIDSPDVFYKTKKSHHMSLKSTRSDKKSFLENTSGAEHSNLNKHSHEGNQKNKVNSNNEFLHLIFAKHNLEEYPTAVKYRLFETSSSVETSIHIQDSIKRLVKSKSPMQISFGKLPPGGLTDYKIYLFQTLEKLNSKSAEFASTSEKIMKQLARPSYAYKMFRACVGGTENLKIEISKFNSEDFNHRNSKGLIDHKILYLTWSTDSKNIDLGKINEDLFKVTKFDLPYENSSLDVFFKSLMSNFLRNMKEIKSLLSKSGDRQINWVPLLWKVYYDTYRLNTFSMLQEVNRKVSPYKKAIDEIIFQSGFKQVMSLGLGKDLELFQNFEPDFYESTKTYSSMIVKQNRLKAAVKVLLSVSNKIVLFYRIFTPMDYFWIQNLRENLVVFFNDSREFLYTVFDVKNFRVGGSEESLKEESFNIRKPSKVASISHNCRYLFELWLEKSPLYKLIFGTPNKVDLHGVYLFFYDLALVDFIESQRLPLRSFFL</sequence>
<feature type="compositionally biased region" description="Polar residues" evidence="1">
    <location>
        <begin position="305"/>
        <end position="314"/>
    </location>
</feature>
<evidence type="ECO:0000256" key="1">
    <source>
        <dbReference type="SAM" id="MobiDB-lite"/>
    </source>
</evidence>
<reference evidence="2" key="1">
    <citation type="submission" date="2022-06" db="EMBL/GenBank/DDBJ databases">
        <authorList>
            <consortium name="SYNGENTA / RWTH Aachen University"/>
        </authorList>
    </citation>
    <scope>NUCLEOTIDE SEQUENCE</scope>
</reference>
<proteinExistence type="predicted"/>
<evidence type="ECO:0000313" key="2">
    <source>
        <dbReference type="EMBL" id="CAH7686456.1"/>
    </source>
</evidence>
<keyword evidence="3" id="KW-1185">Reference proteome</keyword>
<dbReference type="Proteomes" id="UP001153365">
    <property type="component" value="Unassembled WGS sequence"/>
</dbReference>
<comment type="caution">
    <text evidence="2">The sequence shown here is derived from an EMBL/GenBank/DDBJ whole genome shotgun (WGS) entry which is preliminary data.</text>
</comment>
<dbReference type="EMBL" id="CALTRL010005793">
    <property type="protein sequence ID" value="CAH7686456.1"/>
    <property type="molecule type" value="Genomic_DNA"/>
</dbReference>
<dbReference type="AlphaFoldDB" id="A0AAV0BIT3"/>